<dbReference type="Gene3D" id="1.10.8.10">
    <property type="entry name" value="DNA helicase RuvA subunit, C-terminal domain"/>
    <property type="match status" value="1"/>
</dbReference>
<comment type="function">
    <text evidence="5">Methylates the class 1 translation termination release factors RF1/PrfA and RF2/PrfB on the glutamine residue of the universally conserved GGQ motif.</text>
</comment>
<dbReference type="GO" id="GO:0032259">
    <property type="term" value="P:methylation"/>
    <property type="evidence" value="ECO:0007669"/>
    <property type="project" value="UniProtKB-KW"/>
</dbReference>
<dbReference type="NCBIfam" id="TIGR00536">
    <property type="entry name" value="hemK_fam"/>
    <property type="match status" value="1"/>
</dbReference>
<dbReference type="PROSITE" id="PS00092">
    <property type="entry name" value="N6_MTASE"/>
    <property type="match status" value="1"/>
</dbReference>
<evidence type="ECO:0000256" key="4">
    <source>
        <dbReference type="ARBA" id="ARBA00048391"/>
    </source>
</evidence>
<gene>
    <name evidence="5" type="primary">prmC</name>
    <name evidence="8" type="ORF">LP43_0568</name>
</gene>
<keyword evidence="1 5" id="KW-0489">Methyltransferase</keyword>
<feature type="binding site" evidence="5">
    <location>
        <begin position="119"/>
        <end position="123"/>
    </location>
    <ligand>
        <name>S-adenosyl-L-methionine</name>
        <dbReference type="ChEBI" id="CHEBI:59789"/>
    </ligand>
</feature>
<evidence type="ECO:0000259" key="7">
    <source>
        <dbReference type="Pfam" id="PF17827"/>
    </source>
</evidence>
<evidence type="ECO:0000313" key="8">
    <source>
        <dbReference type="EMBL" id="KGM08145.1"/>
    </source>
</evidence>
<dbReference type="InterPro" id="IPR025714">
    <property type="entry name" value="Methyltranfer_dom"/>
</dbReference>
<dbReference type="STRING" id="392484.LP43_0568"/>
<evidence type="ECO:0000256" key="5">
    <source>
        <dbReference type="HAMAP-Rule" id="MF_02126"/>
    </source>
</evidence>
<dbReference type="Proteomes" id="UP000029999">
    <property type="component" value="Unassembled WGS sequence"/>
</dbReference>
<dbReference type="InterPro" id="IPR019874">
    <property type="entry name" value="RF_methyltr_PrmC"/>
</dbReference>
<reference evidence="8 9" key="1">
    <citation type="submission" date="2014-09" db="EMBL/GenBank/DDBJ databases">
        <authorList>
            <person name="Grob C."/>
            <person name="Taubert M."/>
            <person name="Howat A.M."/>
            <person name="Burns O.J."/>
            <person name="Dixon J.L."/>
            <person name="Chen Y."/>
            <person name="Murrell J.C."/>
        </authorList>
    </citation>
    <scope>NUCLEOTIDE SEQUENCE [LARGE SCALE GENOMIC DNA]</scope>
    <source>
        <strain evidence="8">L4</strain>
    </source>
</reference>
<dbReference type="Gene3D" id="3.40.50.150">
    <property type="entry name" value="Vaccinia Virus protein VP39"/>
    <property type="match status" value="1"/>
</dbReference>
<dbReference type="Pfam" id="PF13847">
    <property type="entry name" value="Methyltransf_31"/>
    <property type="match status" value="1"/>
</dbReference>
<comment type="caution">
    <text evidence="8">The sequence shown here is derived from an EMBL/GenBank/DDBJ whole genome shotgun (WGS) entry which is preliminary data.</text>
</comment>
<comment type="catalytic activity">
    <reaction evidence="4 5">
        <text>L-glutaminyl-[peptide chain release factor] + S-adenosyl-L-methionine = N(5)-methyl-L-glutaminyl-[peptide chain release factor] + S-adenosyl-L-homocysteine + H(+)</text>
        <dbReference type="Rhea" id="RHEA:42896"/>
        <dbReference type="Rhea" id="RHEA-COMP:10271"/>
        <dbReference type="Rhea" id="RHEA-COMP:10272"/>
        <dbReference type="ChEBI" id="CHEBI:15378"/>
        <dbReference type="ChEBI" id="CHEBI:30011"/>
        <dbReference type="ChEBI" id="CHEBI:57856"/>
        <dbReference type="ChEBI" id="CHEBI:59789"/>
        <dbReference type="ChEBI" id="CHEBI:61891"/>
        <dbReference type="EC" id="2.1.1.297"/>
    </reaction>
</comment>
<accession>A0A0A0BJU2</accession>
<dbReference type="InterPro" id="IPR002052">
    <property type="entry name" value="DNA_methylase_N6_adenine_CS"/>
</dbReference>
<dbReference type="EMBL" id="JRQD01000001">
    <property type="protein sequence ID" value="KGM08145.1"/>
    <property type="molecule type" value="Genomic_DNA"/>
</dbReference>
<dbReference type="AlphaFoldDB" id="A0A0A0BJU2"/>
<keyword evidence="2 5" id="KW-0808">Transferase</keyword>
<proteinExistence type="inferred from homology"/>
<dbReference type="PANTHER" id="PTHR18895">
    <property type="entry name" value="HEMK METHYLTRANSFERASE"/>
    <property type="match status" value="1"/>
</dbReference>
<feature type="binding site" evidence="5">
    <location>
        <position position="142"/>
    </location>
    <ligand>
        <name>S-adenosyl-L-methionine</name>
        <dbReference type="ChEBI" id="CHEBI:59789"/>
    </ligand>
</feature>
<feature type="binding site" evidence="5">
    <location>
        <position position="170"/>
    </location>
    <ligand>
        <name>S-adenosyl-L-methionine</name>
        <dbReference type="ChEBI" id="CHEBI:59789"/>
    </ligand>
</feature>
<dbReference type="HAMAP" id="MF_02126">
    <property type="entry name" value="RF_methyltr_PrmC"/>
    <property type="match status" value="1"/>
</dbReference>
<dbReference type="CDD" id="cd02440">
    <property type="entry name" value="AdoMet_MTases"/>
    <property type="match status" value="1"/>
</dbReference>
<organism evidence="8 9">
    <name type="scientific">Methylophaga thiooxydans</name>
    <dbReference type="NCBI Taxonomy" id="392484"/>
    <lineage>
        <taxon>Bacteria</taxon>
        <taxon>Pseudomonadati</taxon>
        <taxon>Pseudomonadota</taxon>
        <taxon>Gammaproteobacteria</taxon>
        <taxon>Thiotrichales</taxon>
        <taxon>Piscirickettsiaceae</taxon>
        <taxon>Methylophaga</taxon>
    </lineage>
</organism>
<feature type="domain" description="Release factor glutamine methyltransferase N-terminal" evidence="7">
    <location>
        <begin position="8"/>
        <end position="76"/>
    </location>
</feature>
<dbReference type="Pfam" id="PF17827">
    <property type="entry name" value="PrmC_N"/>
    <property type="match status" value="1"/>
</dbReference>
<dbReference type="PANTHER" id="PTHR18895:SF74">
    <property type="entry name" value="MTRF1L RELEASE FACTOR GLUTAMINE METHYLTRANSFERASE"/>
    <property type="match status" value="1"/>
</dbReference>
<protein>
    <recommendedName>
        <fullName evidence="5">Release factor glutamine methyltransferase</fullName>
        <shortName evidence="5">RF MTase</shortName>
        <ecNumber evidence="5">2.1.1.297</ecNumber>
    </recommendedName>
    <alternativeName>
        <fullName evidence="5">N5-glutamine methyltransferase PrmC</fullName>
    </alternativeName>
    <alternativeName>
        <fullName evidence="5">Protein-(glutamine-N5) MTase PrmC</fullName>
    </alternativeName>
    <alternativeName>
        <fullName evidence="5">Protein-glutamine N-methyltransferase PrmC</fullName>
    </alternativeName>
</protein>
<feature type="binding site" evidence="5">
    <location>
        <begin position="185"/>
        <end position="188"/>
    </location>
    <ligand>
        <name>substrate</name>
    </ligand>
</feature>
<sequence length="279" mass="30708">MMQPTVHEALAFGRAELSDSLSPDVDVQILLCHVLDCTPTRLHVSPEHELEAQQWQLFSQLVERRKHGEPVAHLTGSRGFWSLDLLVDNSTLIPRPDTELLVSLALSKIKPNMTVIDLGTGTGAIALSLAAEKADINVIATDFSLAALQLAQKNAYRHALEQVRFINMSWLAGFKSASFDLVVSNPPYIEMRDPHLNQGDVRFEPLSALVSGEDGLEDIRQIVVQAAKCLKKNGWLLVEHGYQQSAAVQQLFADAGFEHISAHQDFGGQDRAVMGQLTL</sequence>
<feature type="binding site" evidence="5">
    <location>
        <position position="185"/>
    </location>
    <ligand>
        <name>S-adenosyl-L-methionine</name>
        <dbReference type="ChEBI" id="CHEBI:59789"/>
    </ligand>
</feature>
<evidence type="ECO:0000256" key="1">
    <source>
        <dbReference type="ARBA" id="ARBA00022603"/>
    </source>
</evidence>
<dbReference type="EC" id="2.1.1.297" evidence="5"/>
<dbReference type="InterPro" id="IPR050320">
    <property type="entry name" value="N5-glutamine_MTase"/>
</dbReference>
<dbReference type="NCBIfam" id="TIGR03534">
    <property type="entry name" value="RF_mod_PrmC"/>
    <property type="match status" value="1"/>
</dbReference>
<dbReference type="FunFam" id="3.40.50.150:FF:000053">
    <property type="entry name" value="Release factor glutamine methyltransferase"/>
    <property type="match status" value="1"/>
</dbReference>
<evidence type="ECO:0000313" key="9">
    <source>
        <dbReference type="Proteomes" id="UP000029999"/>
    </source>
</evidence>
<dbReference type="SUPFAM" id="SSF53335">
    <property type="entry name" value="S-adenosyl-L-methionine-dependent methyltransferases"/>
    <property type="match status" value="1"/>
</dbReference>
<evidence type="ECO:0000259" key="6">
    <source>
        <dbReference type="Pfam" id="PF13847"/>
    </source>
</evidence>
<dbReference type="InterPro" id="IPR004556">
    <property type="entry name" value="HemK-like"/>
</dbReference>
<dbReference type="InterPro" id="IPR029063">
    <property type="entry name" value="SAM-dependent_MTases_sf"/>
</dbReference>
<dbReference type="GO" id="GO:0102559">
    <property type="term" value="F:peptide chain release factor N(5)-glutamine methyltransferase activity"/>
    <property type="evidence" value="ECO:0007669"/>
    <property type="project" value="UniProtKB-EC"/>
</dbReference>
<evidence type="ECO:0000256" key="2">
    <source>
        <dbReference type="ARBA" id="ARBA00022679"/>
    </source>
</evidence>
<name>A0A0A0BJU2_9GAMM</name>
<evidence type="ECO:0000256" key="3">
    <source>
        <dbReference type="ARBA" id="ARBA00022691"/>
    </source>
</evidence>
<feature type="domain" description="Methyltransferase" evidence="6">
    <location>
        <begin position="109"/>
        <end position="247"/>
    </location>
</feature>
<comment type="similarity">
    <text evidence="5">Belongs to the protein N5-glutamine methyltransferase family. PrmC subfamily.</text>
</comment>
<keyword evidence="3 5" id="KW-0949">S-adenosyl-L-methionine</keyword>
<dbReference type="InterPro" id="IPR040758">
    <property type="entry name" value="PrmC_N"/>
</dbReference>
<dbReference type="GO" id="GO:0003676">
    <property type="term" value="F:nucleic acid binding"/>
    <property type="evidence" value="ECO:0007669"/>
    <property type="project" value="InterPro"/>
</dbReference>